<dbReference type="Pfam" id="PF26467">
    <property type="entry name" value="DUF8143"/>
    <property type="match status" value="1"/>
</dbReference>
<evidence type="ECO:0000256" key="1">
    <source>
        <dbReference type="SAM" id="Phobius"/>
    </source>
</evidence>
<organism evidence="2 3">
    <name type="scientific">Halobacterium jilantaiense</name>
    <dbReference type="NCBI Taxonomy" id="355548"/>
    <lineage>
        <taxon>Archaea</taxon>
        <taxon>Methanobacteriati</taxon>
        <taxon>Methanobacteriota</taxon>
        <taxon>Stenosarchaea group</taxon>
        <taxon>Halobacteria</taxon>
        <taxon>Halobacteriales</taxon>
        <taxon>Halobacteriaceae</taxon>
        <taxon>Halobacterium</taxon>
    </lineage>
</organism>
<sequence>MAAAGVAFGLFLVVGVGGALLLYLLVRREADDTTRMTREEAHEQVSRERDE</sequence>
<keyword evidence="1" id="KW-0812">Transmembrane</keyword>
<proteinExistence type="predicted"/>
<evidence type="ECO:0000313" key="3">
    <source>
        <dbReference type="Proteomes" id="UP000198518"/>
    </source>
</evidence>
<accession>A0A1I0QJ82</accession>
<dbReference type="EMBL" id="FOJA01000001">
    <property type="protein sequence ID" value="SEW27037.1"/>
    <property type="molecule type" value="Genomic_DNA"/>
</dbReference>
<keyword evidence="3" id="KW-1185">Reference proteome</keyword>
<dbReference type="InterPro" id="IPR058456">
    <property type="entry name" value="DUF8143"/>
</dbReference>
<keyword evidence="1" id="KW-0472">Membrane</keyword>
<dbReference type="Proteomes" id="UP000198518">
    <property type="component" value="Unassembled WGS sequence"/>
</dbReference>
<protein>
    <submittedName>
        <fullName evidence="2">Uncharacterized protein</fullName>
    </submittedName>
</protein>
<name>A0A1I0QJ82_9EURY</name>
<dbReference type="AlphaFoldDB" id="A0A1I0QJ82"/>
<gene>
    <name evidence="2" type="ORF">SAMN04487945_2652</name>
</gene>
<keyword evidence="1" id="KW-1133">Transmembrane helix</keyword>
<dbReference type="STRING" id="355548.SAMN04487945_2652"/>
<feature type="transmembrane region" description="Helical" evidence="1">
    <location>
        <begin position="6"/>
        <end position="26"/>
    </location>
</feature>
<dbReference type="RefSeq" id="WP_177170845.1">
    <property type="nucleotide sequence ID" value="NZ_FOJA01000001.1"/>
</dbReference>
<evidence type="ECO:0000313" key="2">
    <source>
        <dbReference type="EMBL" id="SEW27037.1"/>
    </source>
</evidence>
<reference evidence="2 3" key="1">
    <citation type="submission" date="2016-10" db="EMBL/GenBank/DDBJ databases">
        <authorList>
            <person name="de Groot N.N."/>
        </authorList>
    </citation>
    <scope>NUCLEOTIDE SEQUENCE [LARGE SCALE GENOMIC DNA]</scope>
    <source>
        <strain evidence="2 3">CGMCC 1.5337</strain>
    </source>
</reference>